<dbReference type="InterPro" id="IPR011044">
    <property type="entry name" value="Quino_amine_DH_bsu"/>
</dbReference>
<keyword evidence="2" id="KW-1185">Reference proteome</keyword>
<dbReference type="STRING" id="571913.VV02_16610"/>
<gene>
    <name evidence="1" type="ORF">VV02_16610</name>
</gene>
<dbReference type="Gene3D" id="2.130.10.10">
    <property type="entry name" value="YVTN repeat-like/Quinoprotein amine dehydrogenase"/>
    <property type="match status" value="1"/>
</dbReference>
<dbReference type="KEGG" id="lmoi:VV02_16610"/>
<organism evidence="1 2">
    <name type="scientific">Luteipulveratus mongoliensis</name>
    <dbReference type="NCBI Taxonomy" id="571913"/>
    <lineage>
        <taxon>Bacteria</taxon>
        <taxon>Bacillati</taxon>
        <taxon>Actinomycetota</taxon>
        <taxon>Actinomycetes</taxon>
        <taxon>Micrococcales</taxon>
        <taxon>Dermacoccaceae</taxon>
        <taxon>Luteipulveratus</taxon>
    </lineage>
</organism>
<evidence type="ECO:0000313" key="1">
    <source>
        <dbReference type="EMBL" id="AKU17104.1"/>
    </source>
</evidence>
<dbReference type="InterPro" id="IPR011047">
    <property type="entry name" value="Quinoprotein_ADH-like_sf"/>
</dbReference>
<dbReference type="EMBL" id="CP011112">
    <property type="protein sequence ID" value="AKU17104.1"/>
    <property type="molecule type" value="Genomic_DNA"/>
</dbReference>
<dbReference type="SUPFAM" id="SSF50969">
    <property type="entry name" value="YVTN repeat-like/Quinoprotein amine dehydrogenase"/>
    <property type="match status" value="1"/>
</dbReference>
<reference evidence="1 2" key="1">
    <citation type="submission" date="2015-03" db="EMBL/GenBank/DDBJ databases">
        <title>Luteipulveratus halotolerans sp. nov., a novel actinobacterium (Dermacoccaceae) from Sarawak, Malaysia.</title>
        <authorList>
            <person name="Juboi H."/>
            <person name="Basik A."/>
            <person name="Shamsul S.S."/>
            <person name="Arnold P."/>
            <person name="Schmitt E.K."/>
            <person name="Sanglier J.-J."/>
            <person name="Yeo T."/>
        </authorList>
    </citation>
    <scope>NUCLEOTIDE SEQUENCE [LARGE SCALE GENOMIC DNA]</scope>
    <source>
        <strain evidence="1 2">MN07-A0370</strain>
    </source>
</reference>
<proteinExistence type="predicted"/>
<protein>
    <submittedName>
        <fullName evidence="1">Uncharacterized protein</fullName>
    </submittedName>
</protein>
<dbReference type="InterPro" id="IPR015943">
    <property type="entry name" value="WD40/YVTN_repeat-like_dom_sf"/>
</dbReference>
<dbReference type="PANTHER" id="PTHR34512">
    <property type="entry name" value="CELL SURFACE PROTEIN"/>
    <property type="match status" value="1"/>
</dbReference>
<dbReference type="InterPro" id="IPR015915">
    <property type="entry name" value="Kelch-typ_b-propeller"/>
</dbReference>
<dbReference type="SUPFAM" id="SSF50998">
    <property type="entry name" value="Quinoprotein alcohol dehydrogenase-like"/>
    <property type="match status" value="1"/>
</dbReference>
<dbReference type="PATRIC" id="fig|571913.6.peg.3368"/>
<dbReference type="InterPro" id="IPR006311">
    <property type="entry name" value="TAT_signal"/>
</dbReference>
<dbReference type="AlphaFoldDB" id="A0A0K1JK52"/>
<dbReference type="RefSeq" id="WP_052593221.1">
    <property type="nucleotide sequence ID" value="NZ_CP011112.1"/>
</dbReference>
<dbReference type="PANTHER" id="PTHR34512:SF30">
    <property type="entry name" value="OUTER MEMBRANE PROTEIN ASSEMBLY FACTOR BAMB"/>
    <property type="match status" value="1"/>
</dbReference>
<dbReference type="InterPro" id="IPR018391">
    <property type="entry name" value="PQQ_b-propeller_rpt"/>
</dbReference>
<dbReference type="SMART" id="SM00564">
    <property type="entry name" value="PQQ"/>
    <property type="match status" value="5"/>
</dbReference>
<dbReference type="OrthoDB" id="3904067at2"/>
<dbReference type="Gene3D" id="2.120.10.80">
    <property type="entry name" value="Kelch-type beta propeller"/>
    <property type="match status" value="1"/>
</dbReference>
<dbReference type="Proteomes" id="UP000066480">
    <property type="component" value="Chromosome"/>
</dbReference>
<evidence type="ECO:0000313" key="2">
    <source>
        <dbReference type="Proteomes" id="UP000066480"/>
    </source>
</evidence>
<accession>A0A0K1JK52</accession>
<dbReference type="PROSITE" id="PS51318">
    <property type="entry name" value="TAT"/>
    <property type="match status" value="1"/>
</dbReference>
<name>A0A0K1JK52_9MICO</name>
<sequence length="679" mass="70018">MENHPAPSRRTVLQLGGAAGLAAAVASIPRPASAAPPDHGHGPGVTITDLGPGVEQFALFSGLLVGDIVYIGSRNLDPTRVIGFDLRTKKVVSRVDLPGGYAIQAMASNAPGDRLTVGVLQDAAGPANLYQIDLTSTSPKAVAIGTTGERDVRDVAVAPDGMVYAVGGSGGNQAPALWECDPSTGTVRSLGVPDPTVTLAQAVAATDSTVYFGAGSVLSGGGAGKAVLYAFDRATGASRSILPAEVAGAISVTDLQILGSELAVGLKGPGKSLLIDLADPTKYEVIPRTGILFCESGDNVYFASNGNVYAYSLLTKKVQTAQDGTALGGTWGLAVYGGSVVSVSDAVFVAVIDIASRTVTKTNLEAAGAEPGPQLAMGVVAGAGYAYVGGNGVMSRRSWETGAVVNLGMPGEAKDAVVVDGVLYTGQYNNQGVWSYDPAGAGPHQVATFPSGQNRPLDVCWDAVNRLVLVGAQSDTNGGGCFAAYDITAGAVRTWVNPIDDRQMVRAVATREGVAFLGGDNIYANGPRSTVVAFDPVAGKELWRVDPQQPSGIAALAVQGRYLYGMSRGAAGVFVLDVTTRRIVKVVDVRGICTDFGALVTNRGVVYGVSDTTVFRFDPKTFAVSVVVPEINGGWYSGSHIAADDLGRLYTMRGRNLVRIEDPTCRGGYRGRTVTVKGT</sequence>